<dbReference type="SUPFAM" id="SSF56281">
    <property type="entry name" value="Metallo-hydrolase/oxidoreductase"/>
    <property type="match status" value="1"/>
</dbReference>
<evidence type="ECO:0000313" key="4">
    <source>
        <dbReference type="Proteomes" id="UP000197025"/>
    </source>
</evidence>
<feature type="compositionally biased region" description="Low complexity" evidence="1">
    <location>
        <begin position="314"/>
        <end position="327"/>
    </location>
</feature>
<dbReference type="InterPro" id="IPR050855">
    <property type="entry name" value="NDM-1-like"/>
</dbReference>
<feature type="domain" description="Metallo-beta-lactamase" evidence="2">
    <location>
        <begin position="48"/>
        <end position="227"/>
    </location>
</feature>
<dbReference type="PANTHER" id="PTHR42951">
    <property type="entry name" value="METALLO-BETA-LACTAMASE DOMAIN-CONTAINING"/>
    <property type="match status" value="1"/>
</dbReference>
<evidence type="ECO:0000313" key="3">
    <source>
        <dbReference type="EMBL" id="SNB75886.1"/>
    </source>
</evidence>
<dbReference type="SMART" id="SM00849">
    <property type="entry name" value="Lactamase_B"/>
    <property type="match status" value="1"/>
</dbReference>
<protein>
    <submittedName>
        <fullName evidence="3">Metallo-beta-lactamase superfamily protein</fullName>
    </submittedName>
</protein>
<name>A0A212RTM3_9CHLR</name>
<dbReference type="InterPro" id="IPR001279">
    <property type="entry name" value="Metallo-B-lactamas"/>
</dbReference>
<proteinExistence type="predicted"/>
<evidence type="ECO:0000256" key="1">
    <source>
        <dbReference type="SAM" id="MobiDB-lite"/>
    </source>
</evidence>
<dbReference type="Gene3D" id="3.60.15.10">
    <property type="entry name" value="Ribonuclease Z/Hydroxyacylglutathione hydrolase-like"/>
    <property type="match status" value="1"/>
</dbReference>
<organism evidence="3 4">
    <name type="scientific">Thermoflexus hugenholtzii JAD2</name>
    <dbReference type="NCBI Taxonomy" id="877466"/>
    <lineage>
        <taxon>Bacteria</taxon>
        <taxon>Bacillati</taxon>
        <taxon>Chloroflexota</taxon>
        <taxon>Thermoflexia</taxon>
        <taxon>Thermoflexales</taxon>
        <taxon>Thermoflexaceae</taxon>
        <taxon>Thermoflexus</taxon>
    </lineage>
</organism>
<dbReference type="CDD" id="cd16282">
    <property type="entry name" value="metallo-hydrolase-like_MBL-fold"/>
    <property type="match status" value="1"/>
</dbReference>
<dbReference type="Pfam" id="PF00753">
    <property type="entry name" value="Lactamase_B"/>
    <property type="match status" value="1"/>
</dbReference>
<accession>A0A212RTM3</accession>
<dbReference type="InParanoid" id="A0A212RTM3"/>
<dbReference type="EMBL" id="FYEK01000077">
    <property type="protein sequence ID" value="SNB75886.1"/>
    <property type="molecule type" value="Genomic_DNA"/>
</dbReference>
<sequence length="327" mass="36186">MVRTGLTASCLPFKMPPVGILRWGRGFAMQRDRITDDIYVFTSDFYAQVNAGVVLASEGVAVIDTLPFPEETQEIVRLVKALAEGRPVYLILTHYHTDHTLGACLFPQAVVIAHALCRQRLETHGEQALQQARAQDPSFAALTLRLPDVVVEEGDLLLRLGNKTLHLFHAPGHSPDGLAVYVREDRILFTGDVMMPIPYIVDGDVDQTIATLQRIRDLPVETIVPGHGDPILRGEAPDVIQGHINYLTAIVREVRRHIQQKKPREALREIDVESCGIPRIALNGLAPQLHQRNLLALYQRLSGETSPSRKGRVAKTTTTARSSSKSA</sequence>
<dbReference type="AlphaFoldDB" id="A0A212RTM3"/>
<dbReference type="InterPro" id="IPR036866">
    <property type="entry name" value="RibonucZ/Hydroxyglut_hydro"/>
</dbReference>
<keyword evidence="4" id="KW-1185">Reference proteome</keyword>
<dbReference type="Proteomes" id="UP000197025">
    <property type="component" value="Unassembled WGS sequence"/>
</dbReference>
<evidence type="ECO:0000259" key="2">
    <source>
        <dbReference type="SMART" id="SM00849"/>
    </source>
</evidence>
<feature type="region of interest" description="Disordered" evidence="1">
    <location>
        <begin position="305"/>
        <end position="327"/>
    </location>
</feature>
<gene>
    <name evidence="3" type="ORF">SAMN02746019_00020560</name>
</gene>
<dbReference type="PANTHER" id="PTHR42951:SF4">
    <property type="entry name" value="ACYL-COENZYME A THIOESTERASE MBLAC2"/>
    <property type="match status" value="1"/>
</dbReference>
<reference evidence="4" key="1">
    <citation type="submission" date="2017-06" db="EMBL/GenBank/DDBJ databases">
        <authorList>
            <person name="Varghese N."/>
            <person name="Submissions S."/>
        </authorList>
    </citation>
    <scope>NUCLEOTIDE SEQUENCE [LARGE SCALE GENOMIC DNA]</scope>
    <source>
        <strain evidence="4">JAD2</strain>
    </source>
</reference>